<dbReference type="Proteomes" id="UP000324298">
    <property type="component" value="Unassembled WGS sequence"/>
</dbReference>
<accession>A0A5A9XMH5</accession>
<protein>
    <submittedName>
        <fullName evidence="1">Uncharacterized protein</fullName>
    </submittedName>
</protein>
<keyword evidence="2" id="KW-1185">Reference proteome</keyword>
<proteinExistence type="predicted"/>
<comment type="caution">
    <text evidence="1">The sequence shown here is derived from an EMBL/GenBank/DDBJ whole genome shotgun (WGS) entry which is preliminary data.</text>
</comment>
<dbReference type="AlphaFoldDB" id="A0A5A9XMH5"/>
<sequence length="51" mass="5938">MSPRVTIPQWTKTPRIKTPCSPGRDGYEIRLVHHTGKQYDFPQTPSQRSRT</sequence>
<organism evidence="1 2">
    <name type="scientific">Oryzomonas rubra</name>
    <dbReference type="NCBI Taxonomy" id="2509454"/>
    <lineage>
        <taxon>Bacteria</taxon>
        <taxon>Pseudomonadati</taxon>
        <taxon>Thermodesulfobacteriota</taxon>
        <taxon>Desulfuromonadia</taxon>
        <taxon>Geobacterales</taxon>
        <taxon>Geobacteraceae</taxon>
        <taxon>Oryzomonas</taxon>
    </lineage>
</organism>
<evidence type="ECO:0000313" key="2">
    <source>
        <dbReference type="Proteomes" id="UP000324298"/>
    </source>
</evidence>
<name>A0A5A9XMH5_9BACT</name>
<gene>
    <name evidence="1" type="ORF">ET418_03960</name>
</gene>
<evidence type="ECO:0000313" key="1">
    <source>
        <dbReference type="EMBL" id="KAA0894337.1"/>
    </source>
</evidence>
<reference evidence="1 2" key="1">
    <citation type="submission" date="2019-04" db="EMBL/GenBank/DDBJ databases">
        <title>Geobacter ruber sp. nov., ferric-reducing bacteria isolated from paddy soil.</title>
        <authorList>
            <person name="Xu Z."/>
            <person name="Masuda Y."/>
            <person name="Itoh H."/>
            <person name="Senoo K."/>
        </authorList>
    </citation>
    <scope>NUCLEOTIDE SEQUENCE [LARGE SCALE GENOMIC DNA]</scope>
    <source>
        <strain evidence="1 2">Red88</strain>
    </source>
</reference>
<dbReference type="EMBL" id="SRSD01000002">
    <property type="protein sequence ID" value="KAA0894337.1"/>
    <property type="molecule type" value="Genomic_DNA"/>
</dbReference>